<evidence type="ECO:0000313" key="2">
    <source>
        <dbReference type="Proteomes" id="UP000703269"/>
    </source>
</evidence>
<organism evidence="1 2">
    <name type="scientific">Phanerochaete sordida</name>
    <dbReference type="NCBI Taxonomy" id="48140"/>
    <lineage>
        <taxon>Eukaryota</taxon>
        <taxon>Fungi</taxon>
        <taxon>Dikarya</taxon>
        <taxon>Basidiomycota</taxon>
        <taxon>Agaricomycotina</taxon>
        <taxon>Agaricomycetes</taxon>
        <taxon>Polyporales</taxon>
        <taxon>Phanerochaetaceae</taxon>
        <taxon>Phanerochaete</taxon>
    </lineage>
</organism>
<sequence>MTAIRFRTVYWPDLGHPSLNALRPLFPAFISHLLSLRTLSRPLMNTHGLSRTNNQGSKQFAFHSFHSFQL</sequence>
<dbReference type="EMBL" id="BPQB01000048">
    <property type="protein sequence ID" value="GJE95348.1"/>
    <property type="molecule type" value="Genomic_DNA"/>
</dbReference>
<evidence type="ECO:0000313" key="1">
    <source>
        <dbReference type="EMBL" id="GJE95348.1"/>
    </source>
</evidence>
<gene>
    <name evidence="1" type="ORF">PsYK624_115320</name>
</gene>
<proteinExistence type="predicted"/>
<protein>
    <submittedName>
        <fullName evidence="1">Uncharacterized protein</fullName>
    </submittedName>
</protein>
<dbReference type="Proteomes" id="UP000703269">
    <property type="component" value="Unassembled WGS sequence"/>
</dbReference>
<comment type="caution">
    <text evidence="1">The sequence shown here is derived from an EMBL/GenBank/DDBJ whole genome shotgun (WGS) entry which is preliminary data.</text>
</comment>
<accession>A0A9P3GI51</accession>
<reference evidence="1 2" key="1">
    <citation type="submission" date="2021-08" db="EMBL/GenBank/DDBJ databases">
        <title>Draft Genome Sequence of Phanerochaete sordida strain YK-624.</title>
        <authorList>
            <person name="Mori T."/>
            <person name="Dohra H."/>
            <person name="Suzuki T."/>
            <person name="Kawagishi H."/>
            <person name="Hirai H."/>
        </authorList>
    </citation>
    <scope>NUCLEOTIDE SEQUENCE [LARGE SCALE GENOMIC DNA]</scope>
    <source>
        <strain evidence="1 2">YK-624</strain>
    </source>
</reference>
<keyword evidence="2" id="KW-1185">Reference proteome</keyword>
<name>A0A9P3GI51_9APHY</name>
<dbReference type="AlphaFoldDB" id="A0A9P3GI51"/>